<accession>A0ABM8I4H6</accession>
<evidence type="ECO:0000259" key="2">
    <source>
        <dbReference type="Pfam" id="PF13649"/>
    </source>
</evidence>
<organism evidence="3 4">
    <name type="scientific">Claveliimonas bilis</name>
    <dbReference type="NCBI Taxonomy" id="3028070"/>
    <lineage>
        <taxon>Bacteria</taxon>
        <taxon>Bacillati</taxon>
        <taxon>Bacillota</taxon>
        <taxon>Clostridia</taxon>
        <taxon>Lachnospirales</taxon>
        <taxon>Lachnospiraceae</taxon>
        <taxon>Claveliimonas</taxon>
    </lineage>
</organism>
<dbReference type="Gene3D" id="2.20.25.110">
    <property type="entry name" value="S-adenosyl-L-methionine-dependent methyltransferases"/>
    <property type="match status" value="1"/>
</dbReference>
<dbReference type="SUPFAM" id="SSF53335">
    <property type="entry name" value="S-adenosyl-L-methionine-dependent methyltransferases"/>
    <property type="match status" value="1"/>
</dbReference>
<keyword evidence="3" id="KW-0489">Methyltransferase</keyword>
<dbReference type="Gene3D" id="3.40.50.150">
    <property type="entry name" value="Vaccinia Virus protein VP39"/>
    <property type="match status" value="1"/>
</dbReference>
<gene>
    <name evidence="3" type="ORF">Lac1_13240</name>
</gene>
<keyword evidence="1" id="KW-0808">Transferase</keyword>
<name>A0ABM8I4H6_9FIRM</name>
<proteinExistence type="predicted"/>
<evidence type="ECO:0000256" key="1">
    <source>
        <dbReference type="ARBA" id="ARBA00022679"/>
    </source>
</evidence>
<evidence type="ECO:0000313" key="4">
    <source>
        <dbReference type="Proteomes" id="UP001305815"/>
    </source>
</evidence>
<dbReference type="InterPro" id="IPR041698">
    <property type="entry name" value="Methyltransf_25"/>
</dbReference>
<evidence type="ECO:0000313" key="3">
    <source>
        <dbReference type="EMBL" id="BDZ77141.1"/>
    </source>
</evidence>
<dbReference type="Pfam" id="PF13649">
    <property type="entry name" value="Methyltransf_25"/>
    <property type="match status" value="1"/>
</dbReference>
<dbReference type="PANTHER" id="PTHR43861">
    <property type="entry name" value="TRANS-ACONITATE 2-METHYLTRANSFERASE-RELATED"/>
    <property type="match status" value="1"/>
</dbReference>
<sequence>MESYTGFAEVYDTFMDNVPYREWAQYIRKLLEREEIDSGLVLDLGCGTGSMTEELASYGYDMIGVDNSEEMLEIAMNKKEKSGHDILYLLQDMRQFELYGTVKAIVSVCDCINYITEEDELEQIFRLVNNYLDPGGIFIFDFNTEYKYKEILRDETIAEEREECSFIWENYYDEAEGLNEYALTLFVQEKGDLYRKYQEIHLQRAYTLEEMKARIEKSGMKFVAAYDSYTEQAPTKESERICMMARECGK</sequence>
<protein>
    <submittedName>
        <fullName evidence="3">Methyltransferase</fullName>
    </submittedName>
</protein>
<dbReference type="InterPro" id="IPR029063">
    <property type="entry name" value="SAM-dependent_MTases_sf"/>
</dbReference>
<keyword evidence="4" id="KW-1185">Reference proteome</keyword>
<dbReference type="EMBL" id="AP027742">
    <property type="protein sequence ID" value="BDZ77141.1"/>
    <property type="molecule type" value="Genomic_DNA"/>
</dbReference>
<dbReference type="GO" id="GO:0008168">
    <property type="term" value="F:methyltransferase activity"/>
    <property type="evidence" value="ECO:0007669"/>
    <property type="project" value="UniProtKB-KW"/>
</dbReference>
<dbReference type="RefSeq" id="WP_316266789.1">
    <property type="nucleotide sequence ID" value="NZ_AP027742.1"/>
</dbReference>
<dbReference type="Proteomes" id="UP001305815">
    <property type="component" value="Chromosome"/>
</dbReference>
<feature type="domain" description="Methyltransferase" evidence="2">
    <location>
        <begin position="41"/>
        <end position="136"/>
    </location>
</feature>
<dbReference type="GO" id="GO:0032259">
    <property type="term" value="P:methylation"/>
    <property type="evidence" value="ECO:0007669"/>
    <property type="project" value="UniProtKB-KW"/>
</dbReference>
<reference evidence="4" key="1">
    <citation type="journal article" date="2023" name="Int. J. Syst. Evol. Microbiol.">
        <title>Claveliimonas bilis gen. nov., sp. nov., deoxycholic acid-producing bacteria isolated from human faeces, and reclassification of Sellimonas monacensis Zenner et al. 2021 as Claveliimonas monacensis comb. nov.</title>
        <authorList>
            <person name="Hisatomi A."/>
            <person name="Kastawa N.W.E.P.G."/>
            <person name="Song I."/>
            <person name="Ohkuma M."/>
            <person name="Fukiya S."/>
            <person name="Sakamoto M."/>
        </authorList>
    </citation>
    <scope>NUCLEOTIDE SEQUENCE [LARGE SCALE GENOMIC DNA]</scope>
    <source>
        <strain evidence="4">12BBH14</strain>
    </source>
</reference>
<dbReference type="CDD" id="cd02440">
    <property type="entry name" value="AdoMet_MTases"/>
    <property type="match status" value="1"/>
</dbReference>